<accession>A0A817WQT7</accession>
<evidence type="ECO:0000313" key="5">
    <source>
        <dbReference type="EMBL" id="CAF4669871.1"/>
    </source>
</evidence>
<organism evidence="1 7">
    <name type="scientific">Rotaria socialis</name>
    <dbReference type="NCBI Taxonomy" id="392032"/>
    <lineage>
        <taxon>Eukaryota</taxon>
        <taxon>Metazoa</taxon>
        <taxon>Spiralia</taxon>
        <taxon>Gnathifera</taxon>
        <taxon>Rotifera</taxon>
        <taxon>Eurotatoria</taxon>
        <taxon>Bdelloidea</taxon>
        <taxon>Philodinida</taxon>
        <taxon>Philodinidae</taxon>
        <taxon>Rotaria</taxon>
    </lineage>
</organism>
<evidence type="ECO:0000313" key="2">
    <source>
        <dbReference type="EMBL" id="CAF3410923.1"/>
    </source>
</evidence>
<dbReference type="Proteomes" id="UP000663873">
    <property type="component" value="Unassembled WGS sequence"/>
</dbReference>
<reference evidence="1" key="1">
    <citation type="submission" date="2021-02" db="EMBL/GenBank/DDBJ databases">
        <authorList>
            <person name="Nowell W R."/>
        </authorList>
    </citation>
    <scope>NUCLEOTIDE SEQUENCE</scope>
</reference>
<dbReference type="AlphaFoldDB" id="A0A817WQT7"/>
<gene>
    <name evidence="1" type="ORF">GRG538_LOCUS6276</name>
    <name evidence="4" type="ORF">HFQ381_LOCUS33198</name>
    <name evidence="3" type="ORF">LUA448_LOCUS30694</name>
    <name evidence="6" type="ORF">QYT958_LOCUS33395</name>
    <name evidence="2" type="ORF">TIS948_LOCUS28581</name>
    <name evidence="5" type="ORF">UJA718_LOCUS34698</name>
</gene>
<dbReference type="EMBL" id="CAJNYD010004510">
    <property type="protein sequence ID" value="CAF3606241.1"/>
    <property type="molecule type" value="Genomic_DNA"/>
</dbReference>
<dbReference type="EMBL" id="CAJNYT010000642">
    <property type="protein sequence ID" value="CAF3359337.1"/>
    <property type="molecule type" value="Genomic_DNA"/>
</dbReference>
<dbReference type="EMBL" id="CAJOBP010031660">
    <property type="protein sequence ID" value="CAF4669871.1"/>
    <property type="molecule type" value="Genomic_DNA"/>
</dbReference>
<dbReference type="Proteomes" id="UP000663833">
    <property type="component" value="Unassembled WGS sequence"/>
</dbReference>
<dbReference type="EMBL" id="CAJOBO010009751">
    <property type="protein sequence ID" value="CAF4594396.1"/>
    <property type="molecule type" value="Genomic_DNA"/>
</dbReference>
<keyword evidence="8" id="KW-1185">Reference proteome</keyword>
<evidence type="ECO:0000313" key="1">
    <source>
        <dbReference type="EMBL" id="CAF3359337.1"/>
    </source>
</evidence>
<dbReference type="Proteomes" id="UP000663848">
    <property type="component" value="Unassembled WGS sequence"/>
</dbReference>
<evidence type="ECO:0000313" key="3">
    <source>
        <dbReference type="EMBL" id="CAF3606241.1"/>
    </source>
</evidence>
<dbReference type="Proteomes" id="UP000663872">
    <property type="component" value="Unassembled WGS sequence"/>
</dbReference>
<evidence type="ECO:0000313" key="4">
    <source>
        <dbReference type="EMBL" id="CAF4594396.1"/>
    </source>
</evidence>
<proteinExistence type="predicted"/>
<evidence type="ECO:0000313" key="8">
    <source>
        <dbReference type="Proteomes" id="UP000663873"/>
    </source>
</evidence>
<evidence type="ECO:0000313" key="7">
    <source>
        <dbReference type="Proteomes" id="UP000663872"/>
    </source>
</evidence>
<dbReference type="Proteomes" id="UP000663851">
    <property type="component" value="Unassembled WGS sequence"/>
</dbReference>
<evidence type="ECO:0000313" key="6">
    <source>
        <dbReference type="EMBL" id="CAF4949895.1"/>
    </source>
</evidence>
<comment type="caution">
    <text evidence="1">The sequence shown here is derived from an EMBL/GenBank/DDBJ whole genome shotgun (WGS) entry which is preliminary data.</text>
</comment>
<sequence>MGFDSGITVYKRVIDEKRWLDFLHTLYDTYKSNSIPYVEFYCNYDREKDQFKPLGGNNIDWRAVHLCEQFNFPYKSSSFWATGAHVPLRQTSPSIYTWGPEEQEEQRRKTLPLLRTEADKLHYTIDDAQLAEWANRGIRPLDCMQFNFIESVNIPLYGHHFKGFMSKTRGGERDKNIYVIFNRFFPDHAYYFNELSDESVYMRGLTPYYNVPGSRYRTCISTETPEQLNQFYDRLINERAYGL</sequence>
<protein>
    <submittedName>
        <fullName evidence="1">Uncharacterized protein</fullName>
    </submittedName>
</protein>
<dbReference type="EMBL" id="CAJOBR010022787">
    <property type="protein sequence ID" value="CAF4949895.1"/>
    <property type="molecule type" value="Genomic_DNA"/>
</dbReference>
<dbReference type="OrthoDB" id="9981375at2759"/>
<dbReference type="EMBL" id="CAJNXB010005135">
    <property type="protein sequence ID" value="CAF3410923.1"/>
    <property type="molecule type" value="Genomic_DNA"/>
</dbReference>
<name>A0A817WQT7_9BILA</name>
<dbReference type="Proteomes" id="UP000663825">
    <property type="component" value="Unassembled WGS sequence"/>
</dbReference>